<feature type="repeat" description="PPR" evidence="2">
    <location>
        <begin position="452"/>
        <end position="486"/>
    </location>
</feature>
<feature type="repeat" description="PPR" evidence="2">
    <location>
        <begin position="314"/>
        <end position="348"/>
    </location>
</feature>
<dbReference type="Pfam" id="PF01535">
    <property type="entry name" value="PPR"/>
    <property type="match status" value="1"/>
</dbReference>
<dbReference type="Pfam" id="PF13812">
    <property type="entry name" value="PPR_3"/>
    <property type="match status" value="1"/>
</dbReference>
<organism evidence="3 4">
    <name type="scientific">Tripterygium wilfordii</name>
    <name type="common">Thunder God vine</name>
    <dbReference type="NCBI Taxonomy" id="458696"/>
    <lineage>
        <taxon>Eukaryota</taxon>
        <taxon>Viridiplantae</taxon>
        <taxon>Streptophyta</taxon>
        <taxon>Embryophyta</taxon>
        <taxon>Tracheophyta</taxon>
        <taxon>Spermatophyta</taxon>
        <taxon>Magnoliopsida</taxon>
        <taxon>eudicotyledons</taxon>
        <taxon>Gunneridae</taxon>
        <taxon>Pentapetalae</taxon>
        <taxon>rosids</taxon>
        <taxon>fabids</taxon>
        <taxon>Celastrales</taxon>
        <taxon>Celastraceae</taxon>
        <taxon>Tripterygium</taxon>
    </lineage>
</organism>
<accession>A0A7J7DKI5</accession>
<dbReference type="InterPro" id="IPR046960">
    <property type="entry name" value="PPR_At4g14850-like_plant"/>
</dbReference>
<dbReference type="InterPro" id="IPR002885">
    <property type="entry name" value="PPR_rpt"/>
</dbReference>
<keyword evidence="1" id="KW-0677">Repeat</keyword>
<feature type="repeat" description="PPR" evidence="2">
    <location>
        <begin position="143"/>
        <end position="177"/>
    </location>
</feature>
<dbReference type="NCBIfam" id="TIGR00756">
    <property type="entry name" value="PPR"/>
    <property type="match status" value="6"/>
</dbReference>
<dbReference type="GO" id="GO:0009451">
    <property type="term" value="P:RNA modification"/>
    <property type="evidence" value="ECO:0007669"/>
    <property type="project" value="InterPro"/>
</dbReference>
<evidence type="ECO:0000313" key="4">
    <source>
        <dbReference type="Proteomes" id="UP000593562"/>
    </source>
</evidence>
<dbReference type="PROSITE" id="PS51375">
    <property type="entry name" value="PPR"/>
    <property type="match status" value="6"/>
</dbReference>
<dbReference type="FunFam" id="1.25.40.10:FF:000073">
    <property type="entry name" value="Pentatricopeptide repeat-containing protein chloroplastic"/>
    <property type="match status" value="1"/>
</dbReference>
<dbReference type="PANTHER" id="PTHR47926">
    <property type="entry name" value="PENTATRICOPEPTIDE REPEAT-CONTAINING PROTEIN"/>
    <property type="match status" value="1"/>
</dbReference>
<dbReference type="AlphaFoldDB" id="A0A7J7DKI5"/>
<protein>
    <recommendedName>
        <fullName evidence="5">Pentatricopeptide repeat-containing protein</fullName>
    </recommendedName>
</protein>
<comment type="caution">
    <text evidence="3">The sequence shown here is derived from an EMBL/GenBank/DDBJ whole genome shotgun (WGS) entry which is preliminary data.</text>
</comment>
<dbReference type="InParanoid" id="A0A7J7DKI5"/>
<keyword evidence="4" id="KW-1185">Reference proteome</keyword>
<feature type="repeat" description="PPR" evidence="2">
    <location>
        <begin position="599"/>
        <end position="633"/>
    </location>
</feature>
<evidence type="ECO:0000256" key="2">
    <source>
        <dbReference type="PROSITE-ProRule" id="PRU00708"/>
    </source>
</evidence>
<dbReference type="Gene3D" id="1.25.40.10">
    <property type="entry name" value="Tetratricopeptide repeat domain"/>
    <property type="match status" value="4"/>
</dbReference>
<feature type="repeat" description="PPR" evidence="2">
    <location>
        <begin position="244"/>
        <end position="278"/>
    </location>
</feature>
<dbReference type="OrthoDB" id="185373at2759"/>
<evidence type="ECO:0000313" key="3">
    <source>
        <dbReference type="EMBL" id="KAF5746818.1"/>
    </source>
</evidence>
<dbReference type="Pfam" id="PF13041">
    <property type="entry name" value="PPR_2"/>
    <property type="match status" value="2"/>
</dbReference>
<dbReference type="GO" id="GO:0003723">
    <property type="term" value="F:RNA binding"/>
    <property type="evidence" value="ECO:0007669"/>
    <property type="project" value="InterPro"/>
</dbReference>
<proteinExistence type="predicted"/>
<gene>
    <name evidence="3" type="ORF">HS088_TW06G00993</name>
</gene>
<sequence length="688" mass="76721">MAALRSGLLPCHSFNDHSQNFNICRTPNFKFRASTSTFCGRKGGAISVGKTPKAHVSSITQNAVRTTVKYDVQIEVDHLLSLYLYLFNGNSFSDCRQIHAQFVKLNALRMNNLIGNKLAIMYIRNNAFLECGRKLFDEMPEKTLPSYAAVIGSYCRSGQWEDLFSVFSSMVDVGLLPDEYMIPTILKACSAMQMIRSGKMIHGYVIRKGLNSDVFIGNAFIDLYANCRNLGYSTSVFDTMTEKDVVSWTALASAYMDDGLYDEAMSLFQSMEVNGVKPDVITWNTMISRFARNGEIGLALQYFEEMQKKGHRPTINSWNGIISGFVQSGYFDEGLNVFKRMLEFPEYPDFVTTISLLPACAGLRYFNLGRAFHGYALKRQFSDNSHLEALLIEMYSKCGRNSYAENVFLRAKNKNTEIGNAVIAAYLNGGGGNKEKALRLLKMMGNDNFKPDVVIFNNIIAQYAGEGQISAAYDLLSEMNQMGVSPDVVTFNVLISGFQQSGLAYEALKLFRIVLSPSSSCLGDVGHVLVQPNSITFTGALAACADLKLQRQGKELHGYLLKKAFERNNYISTGLVDMYAKCHDINAATKVFKRIEDKTIASWNALIAGHVYNMQLEVAFELFHEMLVEGIRPCLITFKVLLPACGDLRALTMGKELHGYIIKSQFDDLLANALADMYAKCCSNKKPN</sequence>
<dbReference type="EMBL" id="JAAARO010000006">
    <property type="protein sequence ID" value="KAF5746818.1"/>
    <property type="molecule type" value="Genomic_DNA"/>
</dbReference>
<evidence type="ECO:0008006" key="5">
    <source>
        <dbReference type="Google" id="ProtNLM"/>
    </source>
</evidence>
<dbReference type="Proteomes" id="UP000593562">
    <property type="component" value="Unassembled WGS sequence"/>
</dbReference>
<dbReference type="PANTHER" id="PTHR47926:SF347">
    <property type="entry name" value="PENTATRICOPEPTIDE REPEAT-CONTAINING PROTEIN"/>
    <property type="match status" value="1"/>
</dbReference>
<name>A0A7J7DKI5_TRIWF</name>
<reference evidence="3 4" key="1">
    <citation type="journal article" date="2020" name="Nat. Commun.">
        <title>Genome of Tripterygium wilfordii and identification of cytochrome P450 involved in triptolide biosynthesis.</title>
        <authorList>
            <person name="Tu L."/>
            <person name="Su P."/>
            <person name="Zhang Z."/>
            <person name="Gao L."/>
            <person name="Wang J."/>
            <person name="Hu T."/>
            <person name="Zhou J."/>
            <person name="Zhang Y."/>
            <person name="Zhao Y."/>
            <person name="Liu Y."/>
            <person name="Song Y."/>
            <person name="Tong Y."/>
            <person name="Lu Y."/>
            <person name="Yang J."/>
            <person name="Xu C."/>
            <person name="Jia M."/>
            <person name="Peters R.J."/>
            <person name="Huang L."/>
            <person name="Gao W."/>
        </authorList>
    </citation>
    <scope>NUCLEOTIDE SEQUENCE [LARGE SCALE GENOMIC DNA]</scope>
    <source>
        <strain evidence="4">cv. XIE 37</strain>
        <tissue evidence="3">Leaf</tissue>
    </source>
</reference>
<dbReference type="FunFam" id="1.25.40.10:FF:000344">
    <property type="entry name" value="Pentatricopeptide repeat-containing protein"/>
    <property type="match status" value="1"/>
</dbReference>
<dbReference type="InterPro" id="IPR011990">
    <property type="entry name" value="TPR-like_helical_dom_sf"/>
</dbReference>
<feature type="repeat" description="PPR" evidence="2">
    <location>
        <begin position="279"/>
        <end position="313"/>
    </location>
</feature>
<evidence type="ECO:0000256" key="1">
    <source>
        <dbReference type="ARBA" id="ARBA00022737"/>
    </source>
</evidence>